<comment type="similarity">
    <text evidence="1">Belongs to the LysR transcriptional regulatory family.</text>
</comment>
<keyword evidence="3" id="KW-0238">DNA-binding</keyword>
<evidence type="ECO:0000256" key="3">
    <source>
        <dbReference type="ARBA" id="ARBA00023125"/>
    </source>
</evidence>
<evidence type="ECO:0000259" key="5">
    <source>
        <dbReference type="PROSITE" id="PS50931"/>
    </source>
</evidence>
<evidence type="ECO:0000256" key="4">
    <source>
        <dbReference type="ARBA" id="ARBA00023163"/>
    </source>
</evidence>
<dbReference type="GO" id="GO:0003677">
    <property type="term" value="F:DNA binding"/>
    <property type="evidence" value="ECO:0007669"/>
    <property type="project" value="UniProtKB-KW"/>
</dbReference>
<comment type="caution">
    <text evidence="6">The sequence shown here is derived from an EMBL/GenBank/DDBJ whole genome shotgun (WGS) entry which is preliminary data.</text>
</comment>
<reference evidence="6 7" key="1">
    <citation type="submission" date="2014-02" db="EMBL/GenBank/DDBJ databases">
        <title>Draft Genome of Hylemonella gracilis isolated from the Niagara River.</title>
        <authorList>
            <person name="Pawlowski D.R."/>
            <person name="Koudelka G.B."/>
        </authorList>
    </citation>
    <scope>NUCLEOTIDE SEQUENCE [LARGE SCALE GENOMIC DNA]</scope>
    <source>
        <strain evidence="6 7">Niagara R</strain>
    </source>
</reference>
<proteinExistence type="inferred from homology"/>
<dbReference type="InterPro" id="IPR050950">
    <property type="entry name" value="HTH-type_LysR_regulators"/>
</dbReference>
<organism evidence="6 7">
    <name type="scientific">Hylemonella gracilis str. Niagara R</name>
    <dbReference type="NCBI Taxonomy" id="1458275"/>
    <lineage>
        <taxon>Bacteria</taxon>
        <taxon>Pseudomonadati</taxon>
        <taxon>Pseudomonadota</taxon>
        <taxon>Betaproteobacteria</taxon>
        <taxon>Burkholderiales</taxon>
        <taxon>Comamonadaceae</taxon>
        <taxon>Hylemonella</taxon>
    </lineage>
</organism>
<dbReference type="PANTHER" id="PTHR30419:SF2">
    <property type="entry name" value="LYSR FAMILY TRANSCRIPTIONAL REGULATOR"/>
    <property type="match status" value="1"/>
</dbReference>
<evidence type="ECO:0000256" key="2">
    <source>
        <dbReference type="ARBA" id="ARBA00023015"/>
    </source>
</evidence>
<dbReference type="Proteomes" id="UP000023268">
    <property type="component" value="Unassembled WGS sequence"/>
</dbReference>
<dbReference type="Gene3D" id="3.40.190.290">
    <property type="match status" value="1"/>
</dbReference>
<dbReference type="SUPFAM" id="SSF53850">
    <property type="entry name" value="Periplasmic binding protein-like II"/>
    <property type="match status" value="1"/>
</dbReference>
<keyword evidence="2" id="KW-0805">Transcription regulation</keyword>
<dbReference type="Pfam" id="PF03466">
    <property type="entry name" value="LysR_substrate"/>
    <property type="match status" value="1"/>
</dbReference>
<protein>
    <submittedName>
        <fullName evidence="6">LysR family transcriptional regulator</fullName>
    </submittedName>
</protein>
<dbReference type="RefSeq" id="WP_035607552.1">
    <property type="nucleotide sequence ID" value="NZ_JEMG01000001.1"/>
</dbReference>
<dbReference type="InterPro" id="IPR036388">
    <property type="entry name" value="WH-like_DNA-bd_sf"/>
</dbReference>
<gene>
    <name evidence="6" type="ORF">AZ34_09930</name>
</gene>
<dbReference type="Pfam" id="PF00126">
    <property type="entry name" value="HTH_1"/>
    <property type="match status" value="1"/>
</dbReference>
<dbReference type="EMBL" id="JEMG01000001">
    <property type="protein sequence ID" value="EYC51369.1"/>
    <property type="molecule type" value="Genomic_DNA"/>
</dbReference>
<dbReference type="eggNOG" id="COG0583">
    <property type="taxonomic scope" value="Bacteria"/>
</dbReference>
<dbReference type="STRING" id="1458275.AZ34_09930"/>
<dbReference type="Gene3D" id="1.10.10.10">
    <property type="entry name" value="Winged helix-like DNA-binding domain superfamily/Winged helix DNA-binding domain"/>
    <property type="match status" value="1"/>
</dbReference>
<dbReference type="InterPro" id="IPR000847">
    <property type="entry name" value="LysR_HTH_N"/>
</dbReference>
<dbReference type="GO" id="GO:0005829">
    <property type="term" value="C:cytosol"/>
    <property type="evidence" value="ECO:0007669"/>
    <property type="project" value="TreeGrafter"/>
</dbReference>
<dbReference type="PANTHER" id="PTHR30419">
    <property type="entry name" value="HTH-TYPE TRANSCRIPTIONAL REGULATOR YBHD"/>
    <property type="match status" value="1"/>
</dbReference>
<evidence type="ECO:0000313" key="7">
    <source>
        <dbReference type="Proteomes" id="UP000023268"/>
    </source>
</evidence>
<dbReference type="SUPFAM" id="SSF46785">
    <property type="entry name" value="Winged helix' DNA-binding domain"/>
    <property type="match status" value="1"/>
</dbReference>
<dbReference type="OrthoDB" id="9785974at2"/>
<name>A0A016XGY8_9BURK</name>
<keyword evidence="4" id="KW-0804">Transcription</keyword>
<dbReference type="GO" id="GO:0003700">
    <property type="term" value="F:DNA-binding transcription factor activity"/>
    <property type="evidence" value="ECO:0007669"/>
    <property type="project" value="InterPro"/>
</dbReference>
<dbReference type="AlphaFoldDB" id="A0A016XGY8"/>
<dbReference type="PROSITE" id="PS50931">
    <property type="entry name" value="HTH_LYSR"/>
    <property type="match status" value="1"/>
</dbReference>
<feature type="domain" description="HTH lysR-type" evidence="5">
    <location>
        <begin position="13"/>
        <end position="70"/>
    </location>
</feature>
<sequence>MSRLSPRSFLRQLDLGTLDLYSLVCESGSIAGAAAQGQMVASAVSKRIAELEALAGAPLLTRHARGVQPTPLGQQLLRHAHAILSAAEHLRVDLDEFASGVRGHVRLCASASAVEQFLPADMAVFVRRHPDVRVELRQAASRAVAQAVREGAADLGICGESEDVLGLAMRPYRSEQLVLVVPKGHTLARLSKVDYARALDFPQIGLRDSSTVGQVLTREASLARRVLRRTIEVDSLSALCRMVENGLGLGVMPEGAYQALGQHLGLKAVALTDLWARRELNLYARDFEALPAAAQLFVRHLHVETAR</sequence>
<dbReference type="InterPro" id="IPR005119">
    <property type="entry name" value="LysR_subst-bd"/>
</dbReference>
<accession>A0A016XGY8</accession>
<dbReference type="InterPro" id="IPR036390">
    <property type="entry name" value="WH_DNA-bd_sf"/>
</dbReference>
<evidence type="ECO:0000313" key="6">
    <source>
        <dbReference type="EMBL" id="EYC51369.1"/>
    </source>
</evidence>
<evidence type="ECO:0000256" key="1">
    <source>
        <dbReference type="ARBA" id="ARBA00009437"/>
    </source>
</evidence>